<accession>A0A1S3IY20</accession>
<proteinExistence type="predicted"/>
<dbReference type="KEGG" id="lak:106168539"/>
<dbReference type="RefSeq" id="XP_013403090.1">
    <property type="nucleotide sequence ID" value="XM_013547636.1"/>
</dbReference>
<evidence type="ECO:0000313" key="2">
    <source>
        <dbReference type="Proteomes" id="UP000085678"/>
    </source>
</evidence>
<dbReference type="InParanoid" id="A0A1S3IY20"/>
<protein>
    <submittedName>
        <fullName evidence="3">Uncharacterized protein LOC106168539</fullName>
    </submittedName>
</protein>
<keyword evidence="1" id="KW-0732">Signal</keyword>
<evidence type="ECO:0000256" key="1">
    <source>
        <dbReference type="SAM" id="SignalP"/>
    </source>
</evidence>
<dbReference type="AlphaFoldDB" id="A0A1S3IY20"/>
<reference evidence="3" key="1">
    <citation type="submission" date="2025-08" db="UniProtKB">
        <authorList>
            <consortium name="RefSeq"/>
        </authorList>
    </citation>
    <scope>IDENTIFICATION</scope>
    <source>
        <tissue evidence="3">Gonads</tissue>
    </source>
</reference>
<dbReference type="Proteomes" id="UP000085678">
    <property type="component" value="Unplaced"/>
</dbReference>
<organism evidence="2 3">
    <name type="scientific">Lingula anatina</name>
    <name type="common">Brachiopod</name>
    <name type="synonym">Lingula unguis</name>
    <dbReference type="NCBI Taxonomy" id="7574"/>
    <lineage>
        <taxon>Eukaryota</taxon>
        <taxon>Metazoa</taxon>
        <taxon>Spiralia</taxon>
        <taxon>Lophotrochozoa</taxon>
        <taxon>Brachiopoda</taxon>
        <taxon>Linguliformea</taxon>
        <taxon>Lingulata</taxon>
        <taxon>Lingulida</taxon>
        <taxon>Linguloidea</taxon>
        <taxon>Lingulidae</taxon>
        <taxon>Lingula</taxon>
    </lineage>
</organism>
<dbReference type="SUPFAM" id="SSF57302">
    <property type="entry name" value="Snake toxin-like"/>
    <property type="match status" value="1"/>
</dbReference>
<feature type="chain" id="PRO_5010215523" evidence="1">
    <location>
        <begin position="23"/>
        <end position="120"/>
    </location>
</feature>
<keyword evidence="2" id="KW-1185">Reference proteome</keyword>
<dbReference type="GeneID" id="106168539"/>
<dbReference type="Gene3D" id="2.10.60.10">
    <property type="entry name" value="CD59"/>
    <property type="match status" value="1"/>
</dbReference>
<feature type="signal peptide" evidence="1">
    <location>
        <begin position="1"/>
        <end position="22"/>
    </location>
</feature>
<sequence length="120" mass="12967">MSEKKFVAALCIIAASLQVSHSVECYSCYYPADRNCGDPWSWANTITKPHTSVCDGWCTKVITGDTIGRGCSLVCASSTLGSKMECCSHDLCNSAGIVQTRIFLLLPVTAIVFIVLKLQL</sequence>
<evidence type="ECO:0000313" key="3">
    <source>
        <dbReference type="RefSeq" id="XP_013403090.1"/>
    </source>
</evidence>
<name>A0A1S3IY20_LINAN</name>
<gene>
    <name evidence="3" type="primary">LOC106168539</name>
</gene>
<dbReference type="InterPro" id="IPR045860">
    <property type="entry name" value="Snake_toxin-like_sf"/>
</dbReference>